<dbReference type="NCBIfam" id="NF006681">
    <property type="entry name" value="PRK09229.1-2"/>
    <property type="match status" value="1"/>
</dbReference>
<feature type="domain" description="Amidohydrolase-related" evidence="2">
    <location>
        <begin position="47"/>
        <end position="389"/>
    </location>
</feature>
<keyword evidence="4" id="KW-1185">Reference proteome</keyword>
<dbReference type="AlphaFoldDB" id="A0A7W7C7C7"/>
<dbReference type="Pfam" id="PF01979">
    <property type="entry name" value="Amidohydro_1"/>
    <property type="match status" value="1"/>
</dbReference>
<dbReference type="NCBIfam" id="TIGR02022">
    <property type="entry name" value="hutF"/>
    <property type="match status" value="1"/>
</dbReference>
<dbReference type="InterPro" id="IPR032466">
    <property type="entry name" value="Metal_Hydrolase"/>
</dbReference>
<organism evidence="3 4">
    <name type="scientific">Crossiella cryophila</name>
    <dbReference type="NCBI Taxonomy" id="43355"/>
    <lineage>
        <taxon>Bacteria</taxon>
        <taxon>Bacillati</taxon>
        <taxon>Actinomycetota</taxon>
        <taxon>Actinomycetes</taxon>
        <taxon>Pseudonocardiales</taxon>
        <taxon>Pseudonocardiaceae</taxon>
        <taxon>Crossiella</taxon>
    </lineage>
</organism>
<comment type="caution">
    <text evidence="3">The sequence shown here is derived from an EMBL/GenBank/DDBJ whole genome shotgun (WGS) entry which is preliminary data.</text>
</comment>
<keyword evidence="1" id="KW-0378">Hydrolase</keyword>
<evidence type="ECO:0000259" key="2">
    <source>
        <dbReference type="Pfam" id="PF01979"/>
    </source>
</evidence>
<reference evidence="3 4" key="1">
    <citation type="submission" date="2020-08" db="EMBL/GenBank/DDBJ databases">
        <title>Sequencing the genomes of 1000 actinobacteria strains.</title>
        <authorList>
            <person name="Klenk H.-P."/>
        </authorList>
    </citation>
    <scope>NUCLEOTIDE SEQUENCE [LARGE SCALE GENOMIC DNA]</scope>
    <source>
        <strain evidence="3 4">DSM 44230</strain>
    </source>
</reference>
<dbReference type="Gene3D" id="2.30.40.10">
    <property type="entry name" value="Urease, subunit C, domain 1"/>
    <property type="match status" value="1"/>
</dbReference>
<dbReference type="Gene3D" id="3.20.20.140">
    <property type="entry name" value="Metal-dependent hydrolases"/>
    <property type="match status" value="1"/>
</dbReference>
<dbReference type="InterPro" id="IPR050287">
    <property type="entry name" value="MTA/SAH_deaminase"/>
</dbReference>
<evidence type="ECO:0000313" key="3">
    <source>
        <dbReference type="EMBL" id="MBB4675897.1"/>
    </source>
</evidence>
<dbReference type="SUPFAM" id="SSF51338">
    <property type="entry name" value="Composite domain of metallo-dependent hydrolases"/>
    <property type="match status" value="1"/>
</dbReference>
<dbReference type="GO" id="GO:0016810">
    <property type="term" value="F:hydrolase activity, acting on carbon-nitrogen (but not peptide) bonds"/>
    <property type="evidence" value="ECO:0007669"/>
    <property type="project" value="InterPro"/>
</dbReference>
<dbReference type="SUPFAM" id="SSF51556">
    <property type="entry name" value="Metallo-dependent hydrolases"/>
    <property type="match status" value="1"/>
</dbReference>
<protein>
    <submittedName>
        <fullName evidence="3">Formiminoglutamate deiminase</fullName>
    </submittedName>
</protein>
<dbReference type="InterPro" id="IPR006680">
    <property type="entry name" value="Amidohydro-rel"/>
</dbReference>
<dbReference type="EMBL" id="JACHMH010000001">
    <property type="protein sequence ID" value="MBB4675897.1"/>
    <property type="molecule type" value="Genomic_DNA"/>
</dbReference>
<evidence type="ECO:0000313" key="4">
    <source>
        <dbReference type="Proteomes" id="UP000533598"/>
    </source>
</evidence>
<dbReference type="InterPro" id="IPR010252">
    <property type="entry name" value="HutF"/>
</dbReference>
<dbReference type="PANTHER" id="PTHR43794:SF11">
    <property type="entry name" value="AMIDOHYDROLASE-RELATED DOMAIN-CONTAINING PROTEIN"/>
    <property type="match status" value="1"/>
</dbReference>
<sequence>MSSYWCEQAWLPGGVTSGVLIRTEDGLFTEVSTVDRPPLGARRLPGVVLPGFANAHSHAFHRALRGRTHGDGGTFWTWREGMYALAAKLNPDNYRRLARAVYAEMALSGVTAVGEFHYVHHAPGGKPYRDPNAMGEALRQAAAEAGIRLTLLDTCYLSAGFGAPLAPEQLRFGDGDAASWAARVAAMPEDANTRIGAAIHSVRAVPRDQLADVVAGASGRPLHVHLSEQPAENEACQAAHGLTPAELLHAAGALSPHTTAVHATHLTPGDIALLGETGTGSCFCPTTEADLADGIGPARELADAGSPLSLGSDQHAVNDPILEARALEHHERLRTGQRGRFTPAELLKASTVDGHRALGWPDAGQIAVGQRADLVALRLDSVRTAGCRPDQVLLAATASDVDSVVNGGQMVVRHGEHVRLGPVGPLLAKAINEVWA</sequence>
<dbReference type="PANTHER" id="PTHR43794">
    <property type="entry name" value="AMINOHYDROLASE SSNA-RELATED"/>
    <property type="match status" value="1"/>
</dbReference>
<gene>
    <name evidence="3" type="ORF">HNR67_002015</name>
</gene>
<proteinExistence type="predicted"/>
<dbReference type="InterPro" id="IPR011059">
    <property type="entry name" value="Metal-dep_hydrolase_composite"/>
</dbReference>
<name>A0A7W7C7C7_9PSEU</name>
<dbReference type="Proteomes" id="UP000533598">
    <property type="component" value="Unassembled WGS sequence"/>
</dbReference>
<accession>A0A7W7C7C7</accession>
<dbReference type="RefSeq" id="WP_185001792.1">
    <property type="nucleotide sequence ID" value="NZ_BAAAUI010000022.1"/>
</dbReference>
<evidence type="ECO:0000256" key="1">
    <source>
        <dbReference type="ARBA" id="ARBA00022801"/>
    </source>
</evidence>